<evidence type="ECO:0000259" key="5">
    <source>
        <dbReference type="PROSITE" id="PS51668"/>
    </source>
</evidence>
<feature type="transmembrane region" description="Helical" evidence="4">
    <location>
        <begin position="12"/>
        <end position="36"/>
    </location>
</feature>
<dbReference type="CDD" id="cd09281">
    <property type="entry name" value="UPF0066"/>
    <property type="match status" value="1"/>
</dbReference>
<feature type="compositionally biased region" description="Low complexity" evidence="3">
    <location>
        <begin position="70"/>
        <end position="88"/>
    </location>
</feature>
<dbReference type="PANTHER" id="PTHR12818:SF0">
    <property type="entry name" value="TRNA (ADENINE(37)-N6)-METHYLTRANSFERASE"/>
    <property type="match status" value="1"/>
</dbReference>
<dbReference type="Proteomes" id="UP001530377">
    <property type="component" value="Unassembled WGS sequence"/>
</dbReference>
<dbReference type="EMBL" id="JALLPB020000346">
    <property type="protein sequence ID" value="KAL3810210.1"/>
    <property type="molecule type" value="Genomic_DNA"/>
</dbReference>
<evidence type="ECO:0000256" key="2">
    <source>
        <dbReference type="ARBA" id="ARBA00033753"/>
    </source>
</evidence>
<feature type="region of interest" description="Disordered" evidence="3">
    <location>
        <begin position="441"/>
        <end position="466"/>
    </location>
</feature>
<comment type="similarity">
    <text evidence="2">Belongs to the tRNA methyltransferase O family.</text>
</comment>
<dbReference type="SUPFAM" id="SSF118196">
    <property type="entry name" value="YaeB-like"/>
    <property type="match status" value="1"/>
</dbReference>
<feature type="region of interest" description="Disordered" evidence="3">
    <location>
        <begin position="118"/>
        <end position="170"/>
    </location>
</feature>
<name>A0ABD3RRF2_9STRA</name>
<keyword evidence="1" id="KW-0949">S-adenosyl-L-methionine</keyword>
<reference evidence="6 7" key="1">
    <citation type="submission" date="2024-10" db="EMBL/GenBank/DDBJ databases">
        <title>Updated reference genomes for cyclostephanoid diatoms.</title>
        <authorList>
            <person name="Roberts W.R."/>
            <person name="Alverson A.J."/>
        </authorList>
    </citation>
    <scope>NUCLEOTIDE SEQUENCE [LARGE SCALE GENOMIC DNA]</scope>
    <source>
        <strain evidence="6 7">AJA228-03</strain>
    </source>
</reference>
<feature type="compositionally biased region" description="Gly residues" evidence="3">
    <location>
        <begin position="452"/>
        <end position="461"/>
    </location>
</feature>
<keyword evidence="4" id="KW-1133">Transmembrane helix</keyword>
<feature type="region of interest" description="Disordered" evidence="3">
    <location>
        <begin position="347"/>
        <end position="374"/>
    </location>
</feature>
<feature type="region of interest" description="Disordered" evidence="3">
    <location>
        <begin position="241"/>
        <end position="303"/>
    </location>
</feature>
<organism evidence="6 7">
    <name type="scientific">Cyclostephanos tholiformis</name>
    <dbReference type="NCBI Taxonomy" id="382380"/>
    <lineage>
        <taxon>Eukaryota</taxon>
        <taxon>Sar</taxon>
        <taxon>Stramenopiles</taxon>
        <taxon>Ochrophyta</taxon>
        <taxon>Bacillariophyta</taxon>
        <taxon>Coscinodiscophyceae</taxon>
        <taxon>Thalassiosirophycidae</taxon>
        <taxon>Stephanodiscales</taxon>
        <taxon>Stephanodiscaceae</taxon>
        <taxon>Cyclostephanos</taxon>
    </lineage>
</organism>
<keyword evidence="4" id="KW-0472">Membrane</keyword>
<feature type="compositionally biased region" description="Low complexity" evidence="3">
    <location>
        <begin position="241"/>
        <end position="258"/>
    </location>
</feature>
<dbReference type="Pfam" id="PF01980">
    <property type="entry name" value="TrmO_N"/>
    <property type="match status" value="2"/>
</dbReference>
<proteinExistence type="inferred from homology"/>
<feature type="compositionally biased region" description="Acidic residues" evidence="3">
    <location>
        <begin position="139"/>
        <end position="170"/>
    </location>
</feature>
<dbReference type="PANTHER" id="PTHR12818">
    <property type="entry name" value="TRNA (ADENINE(37)-N6)-METHYLTRANSFERASE"/>
    <property type="match status" value="1"/>
</dbReference>
<accession>A0ABD3RRF2</accession>
<feature type="domain" description="TsaA-like" evidence="5">
    <location>
        <begin position="180"/>
        <end position="351"/>
    </location>
</feature>
<gene>
    <name evidence="6" type="ORF">ACHAXA_006350</name>
</gene>
<evidence type="ECO:0000313" key="7">
    <source>
        <dbReference type="Proteomes" id="UP001530377"/>
    </source>
</evidence>
<keyword evidence="7" id="KW-1185">Reference proteome</keyword>
<evidence type="ECO:0000256" key="1">
    <source>
        <dbReference type="ARBA" id="ARBA00022691"/>
    </source>
</evidence>
<dbReference type="PROSITE" id="PS51668">
    <property type="entry name" value="TSAA_2"/>
    <property type="match status" value="1"/>
</dbReference>
<evidence type="ECO:0000256" key="3">
    <source>
        <dbReference type="SAM" id="MobiDB-lite"/>
    </source>
</evidence>
<dbReference type="InterPro" id="IPR040372">
    <property type="entry name" value="YaeB-like"/>
</dbReference>
<comment type="caution">
    <text evidence="6">The sequence shown here is derived from an EMBL/GenBank/DDBJ whole genome shotgun (WGS) entry which is preliminary data.</text>
</comment>
<feature type="region of interest" description="Disordered" evidence="3">
    <location>
        <begin position="60"/>
        <end position="90"/>
    </location>
</feature>
<keyword evidence="4" id="KW-0812">Transmembrane</keyword>
<evidence type="ECO:0000313" key="6">
    <source>
        <dbReference type="EMBL" id="KAL3810210.1"/>
    </source>
</evidence>
<sequence length="516" mass="56224">MVDNTPSSSRSVVVVVVATSTAVVIAIAATAAYRYLVVDVGRYRGRGRIDDVDVDIDGDVDVDESKRRPTTTTTTSSSSSSSSSMSISECEMRIAKLEEARRSERVGRIRAEMRLRTLLKRGGTGGGDGASRRGGSANADDDDGDEDDVDDDVDDDRDDEDNVHDDDDGVIDATLRPLSLRRIGRAITPYTKRMGTPRQGGLVPSGRGYIELDVPHECVLGLEDYSHCWIIFGFHANTDARSPAASSHASSSSSSSSSRIDDGRGSSRRRRRRWSDLTKTKVRPPRGNGIRVGALATRSPHRPNNIGLSLVSITHLDAANNRLQVSALDLVNGTPVYDIKPCVPWDVPGHHDNRRRRRRDADDRTTTTTTTTTTMTEECKTMRVPDWVDVDDEIRNVKFDDGARASLLECLNRGSLAPLYTSSNDVGAHCASMTITEVLAQDPRSSNTNRGNGRGRGGGGRVSTTTTTSDNYRMLFCNVEVEFIVDDVHGVTVTSVRDDIDMDGVELVDGIPVLLR</sequence>
<dbReference type="AlphaFoldDB" id="A0ABD3RRF2"/>
<dbReference type="InterPro" id="IPR023370">
    <property type="entry name" value="TrmO-like_N"/>
</dbReference>
<dbReference type="Gene3D" id="2.40.30.70">
    <property type="entry name" value="YaeB-like"/>
    <property type="match status" value="1"/>
</dbReference>
<protein>
    <recommendedName>
        <fullName evidence="5">TsaA-like domain-containing protein</fullName>
    </recommendedName>
</protein>
<evidence type="ECO:0000256" key="4">
    <source>
        <dbReference type="SAM" id="Phobius"/>
    </source>
</evidence>
<dbReference type="InterPro" id="IPR036414">
    <property type="entry name" value="YaeB_N_sf"/>
</dbReference>
<dbReference type="InterPro" id="IPR036413">
    <property type="entry name" value="YaeB-like_sf"/>
</dbReference>